<organism evidence="1 2">
    <name type="scientific">Hymenoscyphus albidus</name>
    <dbReference type="NCBI Taxonomy" id="595503"/>
    <lineage>
        <taxon>Eukaryota</taxon>
        <taxon>Fungi</taxon>
        <taxon>Dikarya</taxon>
        <taxon>Ascomycota</taxon>
        <taxon>Pezizomycotina</taxon>
        <taxon>Leotiomycetes</taxon>
        <taxon>Helotiales</taxon>
        <taxon>Helotiaceae</taxon>
        <taxon>Hymenoscyphus</taxon>
    </lineage>
</organism>
<dbReference type="AlphaFoldDB" id="A0A9N9M520"/>
<protein>
    <submittedName>
        <fullName evidence="1">Uncharacterized protein</fullName>
    </submittedName>
</protein>
<keyword evidence="2" id="KW-1185">Reference proteome</keyword>
<comment type="caution">
    <text evidence="1">The sequence shown here is derived from an EMBL/GenBank/DDBJ whole genome shotgun (WGS) entry which is preliminary data.</text>
</comment>
<sequence>MEEKRVLAEWKIVSQISVHSFSFKYLHSPVLVLISNSKFLATLPPDVNSSNCRMCQWFTDGGGTTVVPATSCYMAIRDLGRRRADNNGNGYRLQAIERFAFELLC</sequence>
<reference evidence="1" key="1">
    <citation type="submission" date="2021-07" db="EMBL/GenBank/DDBJ databases">
        <authorList>
            <person name="Durling M."/>
        </authorList>
    </citation>
    <scope>NUCLEOTIDE SEQUENCE</scope>
</reference>
<accession>A0A9N9M520</accession>
<dbReference type="EMBL" id="CAJVRM010000754">
    <property type="protein sequence ID" value="CAG8984264.1"/>
    <property type="molecule type" value="Genomic_DNA"/>
</dbReference>
<name>A0A9N9M520_9HELO</name>
<gene>
    <name evidence="1" type="ORF">HYALB_00010520</name>
</gene>
<dbReference type="Proteomes" id="UP000701801">
    <property type="component" value="Unassembled WGS sequence"/>
</dbReference>
<evidence type="ECO:0000313" key="2">
    <source>
        <dbReference type="Proteomes" id="UP000701801"/>
    </source>
</evidence>
<evidence type="ECO:0000313" key="1">
    <source>
        <dbReference type="EMBL" id="CAG8984264.1"/>
    </source>
</evidence>
<proteinExistence type="predicted"/>